<evidence type="ECO:0000313" key="8">
    <source>
        <dbReference type="Proteomes" id="UP000504610"/>
    </source>
</evidence>
<keyword evidence="3" id="KW-0813">Transport</keyword>
<name>A0A6J0LXU0_RAPSA</name>
<evidence type="ECO:0000256" key="2">
    <source>
        <dbReference type="ARBA" id="ARBA00010199"/>
    </source>
</evidence>
<dbReference type="GO" id="GO:0042910">
    <property type="term" value="F:xenobiotic transmembrane transporter activity"/>
    <property type="evidence" value="ECO:0007669"/>
    <property type="project" value="InterPro"/>
</dbReference>
<dbReference type="PANTHER" id="PTHR11206">
    <property type="entry name" value="MULTIDRUG RESISTANCE PROTEIN"/>
    <property type="match status" value="1"/>
</dbReference>
<reference evidence="8" key="1">
    <citation type="journal article" date="2019" name="Database">
        <title>The radish genome database (RadishGD): an integrated information resource for radish genomics.</title>
        <authorList>
            <person name="Yu H.J."/>
            <person name="Baek S."/>
            <person name="Lee Y.J."/>
            <person name="Cho A."/>
            <person name="Mun J.H."/>
        </authorList>
    </citation>
    <scope>NUCLEOTIDE SEQUENCE [LARGE SCALE GENOMIC DNA]</scope>
    <source>
        <strain evidence="8">cv. WK10039</strain>
    </source>
</reference>
<feature type="transmembrane region" description="Helical" evidence="7">
    <location>
        <begin position="121"/>
        <end position="139"/>
    </location>
</feature>
<keyword evidence="6 7" id="KW-0472">Membrane</keyword>
<dbReference type="NCBIfam" id="TIGR00797">
    <property type="entry name" value="matE"/>
    <property type="match status" value="1"/>
</dbReference>
<reference evidence="9" key="2">
    <citation type="submission" date="2025-08" db="UniProtKB">
        <authorList>
            <consortium name="RefSeq"/>
        </authorList>
    </citation>
    <scope>IDENTIFICATION</scope>
    <source>
        <tissue evidence="9">Leaf</tissue>
    </source>
</reference>
<feature type="transmembrane region" description="Helical" evidence="7">
    <location>
        <begin position="189"/>
        <end position="213"/>
    </location>
</feature>
<evidence type="ECO:0000256" key="7">
    <source>
        <dbReference type="RuleBase" id="RU004914"/>
    </source>
</evidence>
<keyword evidence="8" id="KW-1185">Reference proteome</keyword>
<evidence type="ECO:0000256" key="6">
    <source>
        <dbReference type="ARBA" id="ARBA00023136"/>
    </source>
</evidence>
<evidence type="ECO:0000256" key="4">
    <source>
        <dbReference type="ARBA" id="ARBA00022692"/>
    </source>
</evidence>
<accession>A0A6J0LXU0</accession>
<evidence type="ECO:0000313" key="9">
    <source>
        <dbReference type="RefSeq" id="XP_018464639.2"/>
    </source>
</evidence>
<comment type="similarity">
    <text evidence="2 7">Belongs to the multi antimicrobial extrusion (MATE) (TC 2.A.66.1) family.</text>
</comment>
<gene>
    <name evidence="9" type="primary">LOC108835919</name>
</gene>
<comment type="caution">
    <text evidence="7">Lacks conserved residue(s) required for the propagation of feature annotation.</text>
</comment>
<dbReference type="CDD" id="cd13132">
    <property type="entry name" value="MATE_eukaryotic"/>
    <property type="match status" value="1"/>
</dbReference>
<keyword evidence="5 7" id="KW-1133">Transmembrane helix</keyword>
<feature type="transmembrane region" description="Helical" evidence="7">
    <location>
        <begin position="423"/>
        <end position="443"/>
    </location>
</feature>
<dbReference type="KEGG" id="rsz:108835919"/>
<dbReference type="GO" id="GO:0016020">
    <property type="term" value="C:membrane"/>
    <property type="evidence" value="ECO:0007669"/>
    <property type="project" value="UniProtKB-SubCell"/>
</dbReference>
<dbReference type="GO" id="GO:1990961">
    <property type="term" value="P:xenobiotic detoxification by transmembrane export across the plasma membrane"/>
    <property type="evidence" value="ECO:0007669"/>
    <property type="project" value="InterPro"/>
</dbReference>
<evidence type="ECO:0000256" key="5">
    <source>
        <dbReference type="ARBA" id="ARBA00022989"/>
    </source>
</evidence>
<sequence>MSQSNHVISNEVTIPLLQRMSLGEKLHLLKNNFVTEAGPIAIMFFPLVLSSGVSYLHTLFSMIFLRRHHSSILAGYSLGLATANFSAYAVFSGLTAGAETICSQAIGAKRYKLFHATIRRGMILLFFTSLLVLLLWINMERIMTMLNQDEKLASIAQTFLFCSIPDLFARSFLHPLRANLKTRSKTLPLSLLTLLASILHFRFLSFFVSHLGFEVQGVALSNVLSNIILVAFLFIYIKKKLATDDEEEEEEEEVTEESYEDRWREWKKLFGLAIPSCGMVCLEFWCYEIMTLLCGYLEKPEVAVASMGIIIQLTSLVYIFPHSFSSVVATRVGNELGSNRPHAARNAATVGLCFSVLLAITAFTLMFAFRNVWATFFTDDEAVIDLVSKVVPIVSLCELGNCTQTTVCGVLRGSARPRTGAFINAAAFYVVGFPVAYFTAFWFEFGLMGLWLGMLAAQITCVIGMMVAMYMTDWEREAERAGELTSVDNCRRDGDDVIEDMEEAEGLISRVESLSE</sequence>
<evidence type="ECO:0000256" key="3">
    <source>
        <dbReference type="ARBA" id="ARBA00022448"/>
    </source>
</evidence>
<dbReference type="AlphaFoldDB" id="A0A6J0LXU0"/>
<evidence type="ECO:0000256" key="1">
    <source>
        <dbReference type="ARBA" id="ARBA00004141"/>
    </source>
</evidence>
<dbReference type="InterPro" id="IPR045069">
    <property type="entry name" value="MATE_euk"/>
</dbReference>
<dbReference type="GeneID" id="108835919"/>
<feature type="transmembrane region" description="Helical" evidence="7">
    <location>
        <begin position="302"/>
        <end position="321"/>
    </location>
</feature>
<keyword evidence="4 7" id="KW-0812">Transmembrane</keyword>
<feature type="transmembrane region" description="Helical" evidence="7">
    <location>
        <begin position="219"/>
        <end position="237"/>
    </location>
</feature>
<feature type="transmembrane region" description="Helical" evidence="7">
    <location>
        <begin position="449"/>
        <end position="470"/>
    </location>
</feature>
<comment type="subcellular location">
    <subcellularLocation>
        <location evidence="1">Membrane</location>
        <topology evidence="1">Multi-pass membrane protein</topology>
    </subcellularLocation>
</comment>
<organism evidence="8 9">
    <name type="scientific">Raphanus sativus</name>
    <name type="common">Radish</name>
    <name type="synonym">Raphanus raphanistrum var. sativus</name>
    <dbReference type="NCBI Taxonomy" id="3726"/>
    <lineage>
        <taxon>Eukaryota</taxon>
        <taxon>Viridiplantae</taxon>
        <taxon>Streptophyta</taxon>
        <taxon>Embryophyta</taxon>
        <taxon>Tracheophyta</taxon>
        <taxon>Spermatophyta</taxon>
        <taxon>Magnoliopsida</taxon>
        <taxon>eudicotyledons</taxon>
        <taxon>Gunneridae</taxon>
        <taxon>Pentapetalae</taxon>
        <taxon>rosids</taxon>
        <taxon>malvids</taxon>
        <taxon>Brassicales</taxon>
        <taxon>Brassicaceae</taxon>
        <taxon>Brassiceae</taxon>
        <taxon>Raphanus</taxon>
    </lineage>
</organism>
<dbReference type="RefSeq" id="XP_018464639.2">
    <property type="nucleotide sequence ID" value="XM_018609137.2"/>
</dbReference>
<dbReference type="Pfam" id="PF01554">
    <property type="entry name" value="MatE"/>
    <property type="match status" value="2"/>
</dbReference>
<feature type="transmembrane region" description="Helical" evidence="7">
    <location>
        <begin position="347"/>
        <end position="370"/>
    </location>
</feature>
<protein>
    <recommendedName>
        <fullName evidence="7">Protein DETOXIFICATION</fullName>
    </recommendedName>
    <alternativeName>
        <fullName evidence="7">Multidrug and toxic compound extrusion protein</fullName>
    </alternativeName>
</protein>
<dbReference type="GO" id="GO:0015297">
    <property type="term" value="F:antiporter activity"/>
    <property type="evidence" value="ECO:0007669"/>
    <property type="project" value="InterPro"/>
</dbReference>
<dbReference type="InterPro" id="IPR002528">
    <property type="entry name" value="MATE_fam"/>
</dbReference>
<feature type="transmembrane region" description="Helical" evidence="7">
    <location>
        <begin position="40"/>
        <end position="65"/>
    </location>
</feature>
<dbReference type="Proteomes" id="UP000504610">
    <property type="component" value="Chromosome 1"/>
</dbReference>
<proteinExistence type="inferred from homology"/>
<dbReference type="OrthoDB" id="2126698at2759"/>